<dbReference type="Proteomes" id="UP000472260">
    <property type="component" value="Unassembled WGS sequence"/>
</dbReference>
<evidence type="ECO:0000256" key="5">
    <source>
        <dbReference type="SAM" id="SignalP"/>
    </source>
</evidence>
<dbReference type="Gene3D" id="2.60.40.10">
    <property type="entry name" value="Immunoglobulins"/>
    <property type="match status" value="1"/>
</dbReference>
<dbReference type="RefSeq" id="XP_016304289.1">
    <property type="nucleotide sequence ID" value="XM_016448803.1"/>
</dbReference>
<dbReference type="KEGG" id="sanh:107659774"/>
<dbReference type="SUPFAM" id="SSF48726">
    <property type="entry name" value="Immunoglobulin"/>
    <property type="match status" value="1"/>
</dbReference>
<dbReference type="SMART" id="SM00409">
    <property type="entry name" value="IG"/>
    <property type="match status" value="1"/>
</dbReference>
<dbReference type="Ensembl" id="ENSSANT00000032094.1">
    <property type="protein sequence ID" value="ENSSANP00000030151.1"/>
    <property type="gene ID" value="ENSSANG00000015445.1"/>
</dbReference>
<evidence type="ECO:0000256" key="1">
    <source>
        <dbReference type="ARBA" id="ARBA00004370"/>
    </source>
</evidence>
<evidence type="ECO:0000313" key="7">
    <source>
        <dbReference type="Ensembl" id="ENSSANP00000030151.1"/>
    </source>
</evidence>
<dbReference type="InterPro" id="IPR050671">
    <property type="entry name" value="CD300_family_receptors"/>
</dbReference>
<dbReference type="GO" id="GO:0005886">
    <property type="term" value="C:plasma membrane"/>
    <property type="evidence" value="ECO:0007669"/>
    <property type="project" value="TreeGrafter"/>
</dbReference>
<reference evidence="7" key="2">
    <citation type="submission" date="2025-09" db="UniProtKB">
        <authorList>
            <consortium name="Ensembl"/>
        </authorList>
    </citation>
    <scope>IDENTIFICATION</scope>
</reference>
<evidence type="ECO:0000256" key="2">
    <source>
        <dbReference type="ARBA" id="ARBA00022692"/>
    </source>
</evidence>
<dbReference type="InterPro" id="IPR013106">
    <property type="entry name" value="Ig_V-set"/>
</dbReference>
<organism evidence="7 8">
    <name type="scientific">Sinocyclocheilus anshuiensis</name>
    <dbReference type="NCBI Taxonomy" id="1608454"/>
    <lineage>
        <taxon>Eukaryota</taxon>
        <taxon>Metazoa</taxon>
        <taxon>Chordata</taxon>
        <taxon>Craniata</taxon>
        <taxon>Vertebrata</taxon>
        <taxon>Euteleostomi</taxon>
        <taxon>Actinopterygii</taxon>
        <taxon>Neopterygii</taxon>
        <taxon>Teleostei</taxon>
        <taxon>Ostariophysi</taxon>
        <taxon>Cypriniformes</taxon>
        <taxon>Cyprinidae</taxon>
        <taxon>Cyprininae</taxon>
        <taxon>Sinocyclocheilus</taxon>
    </lineage>
</organism>
<comment type="subcellular location">
    <subcellularLocation>
        <location evidence="1">Membrane</location>
    </subcellularLocation>
</comment>
<evidence type="ECO:0000259" key="6">
    <source>
        <dbReference type="SMART" id="SM00409"/>
    </source>
</evidence>
<feature type="domain" description="Immunoglobulin" evidence="6">
    <location>
        <begin position="21"/>
        <end position="121"/>
    </location>
</feature>
<evidence type="ECO:0000256" key="4">
    <source>
        <dbReference type="SAM" id="Phobius"/>
    </source>
</evidence>
<dbReference type="PANTHER" id="PTHR11860">
    <property type="entry name" value="POLYMERIC-IMMUNOGLOBULIN RECEPTOR"/>
    <property type="match status" value="1"/>
</dbReference>
<feature type="transmembrane region" description="Helical" evidence="4">
    <location>
        <begin position="164"/>
        <end position="186"/>
    </location>
</feature>
<feature type="chain" id="PRO_5025517382" evidence="5">
    <location>
        <begin position="20"/>
        <end position="306"/>
    </location>
</feature>
<dbReference type="InterPro" id="IPR036179">
    <property type="entry name" value="Ig-like_dom_sf"/>
</dbReference>
<protein>
    <submittedName>
        <fullName evidence="7">CMRF35-like molecule 2</fullName>
    </submittedName>
</protein>
<sequence>MWSFFLLLLWSCMHIVVDGAPETVIGHRGERVDIRCSYEAGYESNSKYFCKGKCIFGNKNIMVKSGSPAEDERFSLTDDTTARVFTVSITDLRTEDTGQYWCAVKRVLTTDVYSDLLLLVKQDERTTEFPTINLFLITSTHVSSAPLTPQTLLAQTSAPDSDSFVIITAGGLALLLICAILLVVAVRKKKQTCGLVSFSTEELHVTTRKAEENAYEKGNPAVISNSHTAQSDDGSAANEFHRPANTEAVDTDLDYMNVAAAVRNGVNPDQIYTELNSSRQSHIYQSLRTDSVQEESVYHSIDQTID</sequence>
<keyword evidence="8" id="KW-1185">Reference proteome</keyword>
<keyword evidence="5" id="KW-0732">Signal</keyword>
<dbReference type="GO" id="GO:0004888">
    <property type="term" value="F:transmembrane signaling receptor activity"/>
    <property type="evidence" value="ECO:0007669"/>
    <property type="project" value="TreeGrafter"/>
</dbReference>
<reference evidence="7" key="1">
    <citation type="submission" date="2025-08" db="UniProtKB">
        <authorList>
            <consortium name="Ensembl"/>
        </authorList>
    </citation>
    <scope>IDENTIFICATION</scope>
</reference>
<name>A0A671MCN2_9TELE</name>
<accession>A0A671MCN2</accession>
<proteinExistence type="predicted"/>
<dbReference type="InterPro" id="IPR013783">
    <property type="entry name" value="Ig-like_fold"/>
</dbReference>
<dbReference type="AlphaFoldDB" id="A0A671MCN2"/>
<dbReference type="CDD" id="cd05716">
    <property type="entry name" value="IgV_pIgR_like"/>
    <property type="match status" value="1"/>
</dbReference>
<dbReference type="OrthoDB" id="284782at2759"/>
<gene>
    <name evidence="7" type="primary">LOC107659774</name>
</gene>
<evidence type="ECO:0000313" key="8">
    <source>
        <dbReference type="Proteomes" id="UP000472260"/>
    </source>
</evidence>
<keyword evidence="2 4" id="KW-0812">Transmembrane</keyword>
<dbReference type="PANTHER" id="PTHR11860:SF118">
    <property type="entry name" value="CMRF35-LIKE MOLECULE 3-RELATED"/>
    <property type="match status" value="1"/>
</dbReference>
<dbReference type="InterPro" id="IPR003599">
    <property type="entry name" value="Ig_sub"/>
</dbReference>
<dbReference type="Pfam" id="PF07686">
    <property type="entry name" value="V-set"/>
    <property type="match status" value="1"/>
</dbReference>
<feature type="signal peptide" evidence="5">
    <location>
        <begin position="1"/>
        <end position="19"/>
    </location>
</feature>
<evidence type="ECO:0000256" key="3">
    <source>
        <dbReference type="ARBA" id="ARBA00023136"/>
    </source>
</evidence>
<keyword evidence="4" id="KW-1133">Transmembrane helix</keyword>
<keyword evidence="3 4" id="KW-0472">Membrane</keyword>
<dbReference type="GeneID" id="107659774"/>